<dbReference type="PANTHER" id="PTHR31681:SF96">
    <property type="entry name" value="DUF295 DOMAIN-CONTAINING PROTEIN"/>
    <property type="match status" value="1"/>
</dbReference>
<feature type="transmembrane region" description="Helical" evidence="1">
    <location>
        <begin position="236"/>
        <end position="254"/>
    </location>
</feature>
<evidence type="ECO:0000256" key="1">
    <source>
        <dbReference type="SAM" id="Phobius"/>
    </source>
</evidence>
<dbReference type="OrthoDB" id="1120017at2759"/>
<dbReference type="Pfam" id="PF03478">
    <property type="entry name" value="Beta-prop_KIB1-4"/>
    <property type="match status" value="1"/>
</dbReference>
<name>A0A8T1XW58_ARASU</name>
<sequence length="605" mass="68266">MTQNLRNARLRELVACRPSLQSLAFSSKAAAAARDRANKLQKARKIAREKARAYDQWFSEIVKAKKIVKPHLDKVKESMKTQYGTLGNMLKDGGDIRIPVSKLLDDAVTKCLVFGTASGQRQDNVDLILALGDKIVEYQKKLKDKQFVDIIGAVKIITLIDCLISKDQLELVKVIPNRDGDFRFQTMTTYNDALAVGKYSENLNKDDVNTELADDGDSFVILFLAFKAWVLKIKRVHFFVLTLILLSPILLFATTSHVSAASHQPPLQAFVPSTRKLLFSPMSLCSVILTPSHVCEITTQRNLTTRFFSTTFLRSHPSSIRSTLRNGDVGYIEIFKNPHDDDVVEEPGTRLSSSGWFATLKEGIVCLHDDETPNEPDTNRKRISLPPFVTLPHCQTQVVTNIAMTSSCPEDDDCVVAVKFLGPQLSLFRPARKNSEWTNIRITDPVFFNSRVMYSTRDEMFSMPASGGAYIGSWNLGEDIHNHKLKHLWFPKFPEMVQSEWELLNSYCTSEHLVEFEPTGETFLVKWYTKSNCRRTGRVETQRFMVFKIDEKGNAVYTTDIGDRSILLPSKGEAFCVQPSLCDKKPNNVICFKGLDDYGIAHLGD</sequence>
<dbReference type="AlphaFoldDB" id="A0A8T1XW58"/>
<keyword evidence="1" id="KW-1133">Transmembrane helix</keyword>
<feature type="domain" description="KIB1-4 beta-propeller" evidence="2">
    <location>
        <begin position="352"/>
        <end position="596"/>
    </location>
</feature>
<keyword evidence="4" id="KW-1185">Reference proteome</keyword>
<evidence type="ECO:0000313" key="4">
    <source>
        <dbReference type="Proteomes" id="UP000694251"/>
    </source>
</evidence>
<evidence type="ECO:0000259" key="2">
    <source>
        <dbReference type="Pfam" id="PF03478"/>
    </source>
</evidence>
<dbReference type="Proteomes" id="UP000694251">
    <property type="component" value="Chromosome 13"/>
</dbReference>
<dbReference type="EMBL" id="JAEFBJ010000013">
    <property type="protein sequence ID" value="KAG7539166.1"/>
    <property type="molecule type" value="Genomic_DNA"/>
</dbReference>
<evidence type="ECO:0000313" key="3">
    <source>
        <dbReference type="EMBL" id="KAG7539166.1"/>
    </source>
</evidence>
<reference evidence="3 4" key="1">
    <citation type="submission" date="2020-12" db="EMBL/GenBank/DDBJ databases">
        <title>Concerted genomic and epigenomic changes stabilize Arabidopsis allopolyploids.</title>
        <authorList>
            <person name="Chen Z."/>
        </authorList>
    </citation>
    <scope>NUCLEOTIDE SEQUENCE [LARGE SCALE GENOMIC DNA]</scope>
    <source>
        <strain evidence="3">As9502</strain>
        <tissue evidence="3">Leaf</tissue>
    </source>
</reference>
<keyword evidence="1" id="KW-0812">Transmembrane</keyword>
<comment type="caution">
    <text evidence="3">The sequence shown here is derived from an EMBL/GenBank/DDBJ whole genome shotgun (WGS) entry which is preliminary data.</text>
</comment>
<gene>
    <name evidence="3" type="ORF">ISN44_As13g028370</name>
</gene>
<proteinExistence type="predicted"/>
<protein>
    <recommendedName>
        <fullName evidence="2">KIB1-4 beta-propeller domain-containing protein</fullName>
    </recommendedName>
</protein>
<keyword evidence="1" id="KW-0472">Membrane</keyword>
<dbReference type="InterPro" id="IPR005174">
    <property type="entry name" value="KIB1-4_b-propeller"/>
</dbReference>
<accession>A0A8T1XW58</accession>
<organism evidence="3 4">
    <name type="scientific">Arabidopsis suecica</name>
    <name type="common">Swedish thale-cress</name>
    <name type="synonym">Cardaminopsis suecica</name>
    <dbReference type="NCBI Taxonomy" id="45249"/>
    <lineage>
        <taxon>Eukaryota</taxon>
        <taxon>Viridiplantae</taxon>
        <taxon>Streptophyta</taxon>
        <taxon>Embryophyta</taxon>
        <taxon>Tracheophyta</taxon>
        <taxon>Spermatophyta</taxon>
        <taxon>Magnoliopsida</taxon>
        <taxon>eudicotyledons</taxon>
        <taxon>Gunneridae</taxon>
        <taxon>Pentapetalae</taxon>
        <taxon>rosids</taxon>
        <taxon>malvids</taxon>
        <taxon>Brassicales</taxon>
        <taxon>Brassicaceae</taxon>
        <taxon>Camelineae</taxon>
        <taxon>Arabidopsis</taxon>
    </lineage>
</organism>
<dbReference type="PANTHER" id="PTHR31681">
    <property type="entry name" value="C2H2-LIKE ZINC FINGER PROTEIN"/>
    <property type="match status" value="1"/>
</dbReference>